<evidence type="ECO:0000313" key="2">
    <source>
        <dbReference type="Proteomes" id="UP000318093"/>
    </source>
</evidence>
<gene>
    <name evidence="1" type="ORF">E6H03_03165</name>
</gene>
<protein>
    <submittedName>
        <fullName evidence="1">Uncharacterized protein</fullName>
    </submittedName>
</protein>
<sequence>MLESQVLLPQIDKPLYAPVEISVPARLCNGSRLHRVGDLITYRSGIWMVKGFYLGPTAAGEFKLYYILAEATPSSHQLGAP</sequence>
<accession>A0A537JJW0</accession>
<reference evidence="1 2" key="1">
    <citation type="journal article" date="2019" name="Nat. Microbiol.">
        <title>Mediterranean grassland soil C-N compound turnover is dependent on rainfall and depth, and is mediated by genomically divergent microorganisms.</title>
        <authorList>
            <person name="Diamond S."/>
            <person name="Andeer P.F."/>
            <person name="Li Z."/>
            <person name="Crits-Christoph A."/>
            <person name="Burstein D."/>
            <person name="Anantharaman K."/>
            <person name="Lane K.R."/>
            <person name="Thomas B.C."/>
            <person name="Pan C."/>
            <person name="Northen T.R."/>
            <person name="Banfield J.F."/>
        </authorList>
    </citation>
    <scope>NUCLEOTIDE SEQUENCE [LARGE SCALE GENOMIC DNA]</scope>
    <source>
        <strain evidence="1">NP_6</strain>
    </source>
</reference>
<name>A0A537JJW0_9BACT</name>
<evidence type="ECO:0000313" key="1">
    <source>
        <dbReference type="EMBL" id="TMI83760.1"/>
    </source>
</evidence>
<organism evidence="1 2">
    <name type="scientific">Candidatus Segetimicrobium genomatis</name>
    <dbReference type="NCBI Taxonomy" id="2569760"/>
    <lineage>
        <taxon>Bacteria</taxon>
        <taxon>Bacillati</taxon>
        <taxon>Candidatus Sysuimicrobiota</taxon>
        <taxon>Candidatus Sysuimicrobiia</taxon>
        <taxon>Candidatus Sysuimicrobiales</taxon>
        <taxon>Candidatus Segetimicrobiaceae</taxon>
        <taxon>Candidatus Segetimicrobium</taxon>
    </lineage>
</organism>
<dbReference type="EMBL" id="VBAN01000093">
    <property type="protein sequence ID" value="TMI83760.1"/>
    <property type="molecule type" value="Genomic_DNA"/>
</dbReference>
<dbReference type="AlphaFoldDB" id="A0A537JJW0"/>
<proteinExistence type="predicted"/>
<comment type="caution">
    <text evidence="1">The sequence shown here is derived from an EMBL/GenBank/DDBJ whole genome shotgun (WGS) entry which is preliminary data.</text>
</comment>
<dbReference type="Proteomes" id="UP000318093">
    <property type="component" value="Unassembled WGS sequence"/>
</dbReference>